<dbReference type="Proteomes" id="UP000887575">
    <property type="component" value="Unassembled WGS sequence"/>
</dbReference>
<proteinExistence type="predicted"/>
<keyword evidence="2" id="KW-1185">Reference proteome</keyword>
<evidence type="ECO:0000313" key="3">
    <source>
        <dbReference type="WBParaSite" id="MBELARI_LOCUS16996.1"/>
    </source>
</evidence>
<evidence type="ECO:0000313" key="4">
    <source>
        <dbReference type="WBParaSite" id="MBELARI_LOCUS347"/>
    </source>
</evidence>
<dbReference type="WBParaSite" id="MBELARI_LOCUS16996.1">
    <property type="protein sequence ID" value="MBELARI_LOCUS16996.1"/>
    <property type="gene ID" value="MBELARI_LOCUS16996"/>
</dbReference>
<dbReference type="WBParaSite" id="MBELARI_LOCUS347">
    <property type="protein sequence ID" value="MBELARI_LOCUS347"/>
    <property type="gene ID" value="MBELARI_LOCUS347"/>
</dbReference>
<protein>
    <submittedName>
        <fullName evidence="3 4">Uncharacterized protein</fullName>
    </submittedName>
</protein>
<feature type="compositionally biased region" description="Basic and acidic residues" evidence="1">
    <location>
        <begin position="114"/>
        <end position="131"/>
    </location>
</feature>
<dbReference type="AlphaFoldDB" id="A0AAF3FC32"/>
<organism evidence="2 4">
    <name type="scientific">Mesorhabditis belari</name>
    <dbReference type="NCBI Taxonomy" id="2138241"/>
    <lineage>
        <taxon>Eukaryota</taxon>
        <taxon>Metazoa</taxon>
        <taxon>Ecdysozoa</taxon>
        <taxon>Nematoda</taxon>
        <taxon>Chromadorea</taxon>
        <taxon>Rhabditida</taxon>
        <taxon>Rhabditina</taxon>
        <taxon>Rhabditomorpha</taxon>
        <taxon>Rhabditoidea</taxon>
        <taxon>Rhabditidae</taxon>
        <taxon>Mesorhabditinae</taxon>
        <taxon>Mesorhabditis</taxon>
    </lineage>
</organism>
<reference evidence="3 4" key="1">
    <citation type="submission" date="2024-02" db="UniProtKB">
        <authorList>
            <consortium name="WormBaseParasite"/>
        </authorList>
    </citation>
    <scope>IDENTIFICATION</scope>
</reference>
<accession>A0AAF3FC32</accession>
<sequence length="177" mass="20706">MAFMMPVMRKEWGTQLYGFPRSTCEQKKRNIQLNKVAAAQQLGCQSGSKRTEEERARRLELIRERRLEKMYARTRQPNAALRKISEINEDNEAIEQQIVFNARENGFTVLRKLSEEEQDDSGHESEGRSESEIENDSQLDGKTQHEDKEKHHGKMFNVLRWVAKCSKKQKTPQPSKQ</sequence>
<evidence type="ECO:0000256" key="1">
    <source>
        <dbReference type="SAM" id="MobiDB-lite"/>
    </source>
</evidence>
<evidence type="ECO:0000313" key="2">
    <source>
        <dbReference type="Proteomes" id="UP000887575"/>
    </source>
</evidence>
<name>A0AAF3FC32_9BILA</name>
<feature type="region of interest" description="Disordered" evidence="1">
    <location>
        <begin position="114"/>
        <end position="155"/>
    </location>
</feature>